<proteinExistence type="inferred from homology"/>
<evidence type="ECO:0000259" key="4">
    <source>
        <dbReference type="Pfam" id="PF00149"/>
    </source>
</evidence>
<organism evidence="6 7">
    <name type="scientific">Massilia consociata</name>
    <dbReference type="NCBI Taxonomy" id="760117"/>
    <lineage>
        <taxon>Bacteria</taxon>
        <taxon>Pseudomonadati</taxon>
        <taxon>Pseudomonadota</taxon>
        <taxon>Betaproteobacteria</taxon>
        <taxon>Burkholderiales</taxon>
        <taxon>Oxalobacteraceae</taxon>
        <taxon>Telluria group</taxon>
        <taxon>Massilia</taxon>
    </lineage>
</organism>
<feature type="signal peptide" evidence="3">
    <location>
        <begin position="1"/>
        <end position="29"/>
    </location>
</feature>
<dbReference type="PANTHER" id="PTHR11575:SF24">
    <property type="entry name" value="5'-NUCLEOTIDASE"/>
    <property type="match status" value="1"/>
</dbReference>
<keyword evidence="3" id="KW-0378">Hydrolase</keyword>
<dbReference type="Pfam" id="PF00149">
    <property type="entry name" value="Metallophos"/>
    <property type="match status" value="1"/>
</dbReference>
<feature type="domain" description="Calcineurin-like phosphoesterase" evidence="4">
    <location>
        <begin position="44"/>
        <end position="295"/>
    </location>
</feature>
<dbReference type="SUPFAM" id="SSF56300">
    <property type="entry name" value="Metallo-dependent phosphatases"/>
    <property type="match status" value="1"/>
</dbReference>
<dbReference type="EMBL" id="JBHLWP010000006">
    <property type="protein sequence ID" value="MFC0251197.1"/>
    <property type="molecule type" value="Genomic_DNA"/>
</dbReference>
<feature type="chain" id="PRO_5044979500" evidence="3">
    <location>
        <begin position="30"/>
        <end position="568"/>
    </location>
</feature>
<dbReference type="InterPro" id="IPR004843">
    <property type="entry name" value="Calcineurin-like_PHP"/>
</dbReference>
<comment type="caution">
    <text evidence="6">The sequence shown here is derived from an EMBL/GenBank/DDBJ whole genome shotgun (WGS) entry which is preliminary data.</text>
</comment>
<keyword evidence="7" id="KW-1185">Reference proteome</keyword>
<dbReference type="RefSeq" id="WP_379677990.1">
    <property type="nucleotide sequence ID" value="NZ_JBHLWP010000006.1"/>
</dbReference>
<keyword evidence="2 3" id="KW-0732">Signal</keyword>
<feature type="domain" description="5'-Nucleotidase C-terminal" evidence="5">
    <location>
        <begin position="381"/>
        <end position="527"/>
    </location>
</feature>
<dbReference type="InterPro" id="IPR006179">
    <property type="entry name" value="5_nucleotidase/apyrase"/>
</dbReference>
<dbReference type="InterPro" id="IPR029052">
    <property type="entry name" value="Metallo-depent_PP-like"/>
</dbReference>
<dbReference type="Pfam" id="PF02872">
    <property type="entry name" value="5_nucleotid_C"/>
    <property type="match status" value="1"/>
</dbReference>
<comment type="similarity">
    <text evidence="1 3">Belongs to the 5'-nucleotidase family.</text>
</comment>
<evidence type="ECO:0000256" key="3">
    <source>
        <dbReference type="RuleBase" id="RU362119"/>
    </source>
</evidence>
<dbReference type="InterPro" id="IPR006146">
    <property type="entry name" value="5'-Nucleotdase_CS"/>
</dbReference>
<evidence type="ECO:0000256" key="2">
    <source>
        <dbReference type="ARBA" id="ARBA00022729"/>
    </source>
</evidence>
<dbReference type="InterPro" id="IPR036907">
    <property type="entry name" value="5'-Nucleotdase_C_sf"/>
</dbReference>
<reference evidence="6 7" key="1">
    <citation type="submission" date="2024-09" db="EMBL/GenBank/DDBJ databases">
        <authorList>
            <person name="Sun Q."/>
            <person name="Mori K."/>
        </authorList>
    </citation>
    <scope>NUCLEOTIDE SEQUENCE [LARGE SCALE GENOMIC DNA]</scope>
    <source>
        <strain evidence="6 7">CCM 7792</strain>
    </source>
</reference>
<dbReference type="Gene3D" id="3.60.21.10">
    <property type="match status" value="1"/>
</dbReference>
<evidence type="ECO:0000313" key="6">
    <source>
        <dbReference type="EMBL" id="MFC0251197.1"/>
    </source>
</evidence>
<gene>
    <name evidence="6" type="ORF">ACFFJK_04785</name>
</gene>
<accession>A0ABV6FCF3</accession>
<sequence>MTVSLHVPARLPARLSCVAFAIASALSVAGCTTTASREPVTINLVAINDFHGNLEPSRYTPTGLDGAKEQAIRAGGIEAVAAALQAWRKEDKDLLFVSAGDLVGASPALSSLWADEPTIEAMNMLDLRASAVGNHEFDAGRKELLRQQHGGCDSPRPAKACQMGPDFKGAKFTYLAANVIDSATGKPFIPGYKIETVKGVKVGLVGVVLQDTQSVVMASGIAGLAFGDEAEAINRAIPEMRRQGADVIVALVHEGGTTTDNPMQPDCANLKGPVVDIAKKLDPVVRLVISGHSHQGYLCNVDGRIVTQAGSYGHLATRIAMQVDTARDRVTGLRVENVVLKPGDFPADARMTAFMASVKERSRAALIRPVARLASAPVLRMQNEAGEAPLGSLIADAVLAATRNVGAQIGFMNEGGIRKDLEAGPDNVAAFGQAQAVLPFGNTLVVMDLTGAQIRTLLEQQWRSASPNGSMLQVSNGFSYRWDAKRPVGSRVLDITLDGKPLEAGKTYRVVANDFLAEGGDNFPEFAKGSNRLETGLLDLDAFTEYLRNIEGQGASLAPAAPRIMKAQ</sequence>
<protein>
    <submittedName>
        <fullName evidence="6">Bifunctional metallophosphatase/5'-nucleotidase</fullName>
    </submittedName>
</protein>
<dbReference type="InterPro" id="IPR008334">
    <property type="entry name" value="5'-Nucleotdase_C"/>
</dbReference>
<dbReference type="SUPFAM" id="SSF55816">
    <property type="entry name" value="5'-nucleotidase (syn. UDP-sugar hydrolase), C-terminal domain"/>
    <property type="match status" value="1"/>
</dbReference>
<dbReference type="PANTHER" id="PTHR11575">
    <property type="entry name" value="5'-NUCLEOTIDASE-RELATED"/>
    <property type="match status" value="1"/>
</dbReference>
<evidence type="ECO:0000259" key="5">
    <source>
        <dbReference type="Pfam" id="PF02872"/>
    </source>
</evidence>
<evidence type="ECO:0000313" key="7">
    <source>
        <dbReference type="Proteomes" id="UP001589773"/>
    </source>
</evidence>
<dbReference type="Proteomes" id="UP001589773">
    <property type="component" value="Unassembled WGS sequence"/>
</dbReference>
<keyword evidence="3" id="KW-0547">Nucleotide-binding</keyword>
<dbReference type="PRINTS" id="PR01607">
    <property type="entry name" value="APYRASEFAMLY"/>
</dbReference>
<dbReference type="PROSITE" id="PS00785">
    <property type="entry name" value="5_NUCLEOTIDASE_1"/>
    <property type="match status" value="1"/>
</dbReference>
<name>A0ABV6FCF3_9BURK</name>
<dbReference type="Gene3D" id="3.90.780.10">
    <property type="entry name" value="5'-Nucleotidase, C-terminal domain"/>
    <property type="match status" value="1"/>
</dbReference>
<evidence type="ECO:0000256" key="1">
    <source>
        <dbReference type="ARBA" id="ARBA00006654"/>
    </source>
</evidence>